<dbReference type="PANTHER" id="PTHR13513">
    <property type="entry name" value="E3 UBIQUITIN-PROTEIN LIGASE UBR7"/>
    <property type="match status" value="1"/>
</dbReference>
<dbReference type="EMBL" id="ML769433">
    <property type="protein sequence ID" value="KAE9402543.1"/>
    <property type="molecule type" value="Genomic_DNA"/>
</dbReference>
<dbReference type="PROSITE" id="PS51157">
    <property type="entry name" value="ZF_UBR"/>
    <property type="match status" value="1"/>
</dbReference>
<keyword evidence="2" id="KW-0863">Zinc-finger</keyword>
<dbReference type="InterPro" id="IPR019787">
    <property type="entry name" value="Znf_PHD-finger"/>
</dbReference>
<feature type="compositionally biased region" description="Polar residues" evidence="5">
    <location>
        <begin position="213"/>
        <end position="233"/>
    </location>
</feature>
<feature type="zinc finger region" description="UBR-type" evidence="4">
    <location>
        <begin position="29"/>
        <end position="96"/>
    </location>
</feature>
<evidence type="ECO:0000313" key="8">
    <source>
        <dbReference type="Proteomes" id="UP000799118"/>
    </source>
</evidence>
<dbReference type="InterPro" id="IPR013083">
    <property type="entry name" value="Znf_RING/FYVE/PHD"/>
</dbReference>
<accession>A0A6A4HXI6</accession>
<feature type="domain" description="UBR-type" evidence="6">
    <location>
        <begin position="29"/>
        <end position="96"/>
    </location>
</feature>
<proteinExistence type="predicted"/>
<name>A0A6A4HXI6_9AGAR</name>
<dbReference type="OrthoDB" id="5795902at2759"/>
<dbReference type="PROSITE" id="PS01359">
    <property type="entry name" value="ZF_PHD_1"/>
    <property type="match status" value="1"/>
</dbReference>
<dbReference type="GO" id="GO:0008270">
    <property type="term" value="F:zinc ion binding"/>
    <property type="evidence" value="ECO:0007669"/>
    <property type="project" value="UniProtKB-KW"/>
</dbReference>
<evidence type="ECO:0000256" key="1">
    <source>
        <dbReference type="ARBA" id="ARBA00022723"/>
    </source>
</evidence>
<evidence type="ECO:0000256" key="5">
    <source>
        <dbReference type="SAM" id="MobiDB-lite"/>
    </source>
</evidence>
<dbReference type="SUPFAM" id="SSF57903">
    <property type="entry name" value="FYVE/PHD zinc finger"/>
    <property type="match status" value="1"/>
</dbReference>
<dbReference type="GO" id="GO:0061630">
    <property type="term" value="F:ubiquitin protein ligase activity"/>
    <property type="evidence" value="ECO:0007669"/>
    <property type="project" value="InterPro"/>
</dbReference>
<dbReference type="SMART" id="SM00249">
    <property type="entry name" value="PHD"/>
    <property type="match status" value="1"/>
</dbReference>
<dbReference type="AlphaFoldDB" id="A0A6A4HXI6"/>
<gene>
    <name evidence="7" type="ORF">BT96DRAFT_1086245</name>
</gene>
<dbReference type="CDD" id="cd19677">
    <property type="entry name" value="UBR-box_UBR7"/>
    <property type="match status" value="1"/>
</dbReference>
<evidence type="ECO:0000256" key="4">
    <source>
        <dbReference type="PROSITE-ProRule" id="PRU00508"/>
    </source>
</evidence>
<sequence>MDSETLTEYLAAQNNLIEEASEAIPHQFSQCTYPLGHIRQAVYLCLTCPEARAGICPACSIACHTDHEQIELFMKRSFRCDCPTESVAHPCSLHTTSEPVNEQNQYGQNFQALFCRCKRPYDAATEKETMIQCLACEDWFHESCCNLRERPSPEIPENESPNADAASDASIDLPPPLIGPDDYDAFVCNECPTTPWKIIPAAHSDQMVDVAEPSTSSSGNKRPLSPTATSDSTVAKKARLSPSPTDPSVRCLAPGPISAVQKYLTSTTDPSLSLGAGDIFLTEGFRDRWCRCSECLPELEKYSYLLTEEETYEPPEDPDSALSLEELGMRALARLPRERAINGIHAFNAMRDDLVKYLRPFAQEGKVVNELDVRNFFENMLEEKRASRENHA</sequence>
<protein>
    <recommendedName>
        <fullName evidence="6">UBR-type domain-containing protein</fullName>
    </recommendedName>
</protein>
<dbReference type="GO" id="GO:0005737">
    <property type="term" value="C:cytoplasm"/>
    <property type="evidence" value="ECO:0007669"/>
    <property type="project" value="TreeGrafter"/>
</dbReference>
<keyword evidence="1" id="KW-0479">Metal-binding</keyword>
<dbReference type="InterPro" id="IPR040204">
    <property type="entry name" value="UBR7"/>
</dbReference>
<dbReference type="InterPro" id="IPR011011">
    <property type="entry name" value="Znf_FYVE_PHD"/>
</dbReference>
<feature type="region of interest" description="Disordered" evidence="5">
    <location>
        <begin position="209"/>
        <end position="251"/>
    </location>
</feature>
<dbReference type="InterPro" id="IPR001965">
    <property type="entry name" value="Znf_PHD"/>
</dbReference>
<dbReference type="Gene3D" id="3.30.40.10">
    <property type="entry name" value="Zinc/RING finger domain, C3HC4 (zinc finger)"/>
    <property type="match status" value="1"/>
</dbReference>
<dbReference type="InterPro" id="IPR003126">
    <property type="entry name" value="Znf_UBR"/>
</dbReference>
<dbReference type="Pfam" id="PF00628">
    <property type="entry name" value="PHD"/>
    <property type="match status" value="1"/>
</dbReference>
<keyword evidence="8" id="KW-1185">Reference proteome</keyword>
<evidence type="ECO:0000259" key="6">
    <source>
        <dbReference type="PROSITE" id="PS51157"/>
    </source>
</evidence>
<dbReference type="Proteomes" id="UP000799118">
    <property type="component" value="Unassembled WGS sequence"/>
</dbReference>
<evidence type="ECO:0000256" key="3">
    <source>
        <dbReference type="ARBA" id="ARBA00022833"/>
    </source>
</evidence>
<reference evidence="7" key="1">
    <citation type="journal article" date="2019" name="Environ. Microbiol.">
        <title>Fungal ecological strategies reflected in gene transcription - a case study of two litter decomposers.</title>
        <authorList>
            <person name="Barbi F."/>
            <person name="Kohler A."/>
            <person name="Barry K."/>
            <person name="Baskaran P."/>
            <person name="Daum C."/>
            <person name="Fauchery L."/>
            <person name="Ihrmark K."/>
            <person name="Kuo A."/>
            <person name="LaButti K."/>
            <person name="Lipzen A."/>
            <person name="Morin E."/>
            <person name="Grigoriev I.V."/>
            <person name="Henrissat B."/>
            <person name="Lindahl B."/>
            <person name="Martin F."/>
        </authorList>
    </citation>
    <scope>NUCLEOTIDE SEQUENCE</scope>
    <source>
        <strain evidence="7">JB14</strain>
    </source>
</reference>
<feature type="region of interest" description="Disordered" evidence="5">
    <location>
        <begin position="151"/>
        <end position="175"/>
    </location>
</feature>
<dbReference type="PANTHER" id="PTHR13513:SF9">
    <property type="entry name" value="E3 UBIQUITIN-PROTEIN LIGASE UBR7-RELATED"/>
    <property type="match status" value="1"/>
</dbReference>
<dbReference type="InterPro" id="IPR047506">
    <property type="entry name" value="UBR7-like_UBR-box"/>
</dbReference>
<dbReference type="SMART" id="SM00396">
    <property type="entry name" value="ZnF_UBR1"/>
    <property type="match status" value="1"/>
</dbReference>
<evidence type="ECO:0000313" key="7">
    <source>
        <dbReference type="EMBL" id="KAE9402543.1"/>
    </source>
</evidence>
<dbReference type="CDD" id="cd15542">
    <property type="entry name" value="PHD_UBR7"/>
    <property type="match status" value="1"/>
</dbReference>
<organism evidence="7 8">
    <name type="scientific">Gymnopus androsaceus JB14</name>
    <dbReference type="NCBI Taxonomy" id="1447944"/>
    <lineage>
        <taxon>Eukaryota</taxon>
        <taxon>Fungi</taxon>
        <taxon>Dikarya</taxon>
        <taxon>Basidiomycota</taxon>
        <taxon>Agaricomycotina</taxon>
        <taxon>Agaricomycetes</taxon>
        <taxon>Agaricomycetidae</taxon>
        <taxon>Agaricales</taxon>
        <taxon>Marasmiineae</taxon>
        <taxon>Omphalotaceae</taxon>
        <taxon>Gymnopus</taxon>
    </lineage>
</organism>
<evidence type="ECO:0000256" key="2">
    <source>
        <dbReference type="ARBA" id="ARBA00022771"/>
    </source>
</evidence>
<keyword evidence="3" id="KW-0862">Zinc</keyword>
<dbReference type="InterPro" id="IPR019786">
    <property type="entry name" value="Zinc_finger_PHD-type_CS"/>
</dbReference>